<keyword evidence="3" id="KW-1185">Reference proteome</keyword>
<evidence type="ECO:0000313" key="2">
    <source>
        <dbReference type="EMBL" id="MCY1013702.1"/>
    </source>
</evidence>
<comment type="caution">
    <text evidence="2">The sequence shown here is derived from an EMBL/GenBank/DDBJ whole genome shotgun (WGS) entry which is preliminary data.</text>
</comment>
<organism evidence="2 3">
    <name type="scientific">Nannocystis pusilla</name>
    <dbReference type="NCBI Taxonomy" id="889268"/>
    <lineage>
        <taxon>Bacteria</taxon>
        <taxon>Pseudomonadati</taxon>
        <taxon>Myxococcota</taxon>
        <taxon>Polyangia</taxon>
        <taxon>Nannocystales</taxon>
        <taxon>Nannocystaceae</taxon>
        <taxon>Nannocystis</taxon>
    </lineage>
</organism>
<dbReference type="EMBL" id="JAPNKE010000002">
    <property type="protein sequence ID" value="MCY1013702.1"/>
    <property type="molecule type" value="Genomic_DNA"/>
</dbReference>
<feature type="region of interest" description="Disordered" evidence="1">
    <location>
        <begin position="109"/>
        <end position="172"/>
    </location>
</feature>
<feature type="compositionally biased region" description="Basic and acidic residues" evidence="1">
    <location>
        <begin position="162"/>
        <end position="172"/>
    </location>
</feature>
<name>A0A9X3F0F3_9BACT</name>
<accession>A0A9X3F0F3</accession>
<protein>
    <submittedName>
        <fullName evidence="2">Uncharacterized protein</fullName>
    </submittedName>
</protein>
<proteinExistence type="predicted"/>
<evidence type="ECO:0000256" key="1">
    <source>
        <dbReference type="SAM" id="MobiDB-lite"/>
    </source>
</evidence>
<dbReference type="AlphaFoldDB" id="A0A9X3F0F3"/>
<sequence length="172" mass="18604">MLAANLRAARDWARRIEASEALTLYQPPELDIVNCFPTLDRPTMTAIDAASAAVLHAGMRERDPVFLSTLRVTGEALEQRHASVVKDAASARILRSALMKPESELGDLVARSRRRTGGAGPGRRPRIRLTGHLTSPGHTLVVDSPMPPSPPRIAAPRGGACPRDRHVVPCRS</sequence>
<gene>
    <name evidence="2" type="ORF">OV079_50885</name>
</gene>
<reference evidence="2" key="1">
    <citation type="submission" date="2022-11" db="EMBL/GenBank/DDBJ databases">
        <title>Minimal conservation of predation-associated metabolite biosynthetic gene clusters underscores biosynthetic potential of Myxococcota including descriptions for ten novel species: Archangium lansinium sp. nov., Myxococcus landrumus sp. nov., Nannocystis bai.</title>
        <authorList>
            <person name="Ahearne A."/>
            <person name="Stevens C."/>
            <person name="Phillips K."/>
        </authorList>
    </citation>
    <scope>NUCLEOTIDE SEQUENCE</scope>
    <source>
        <strain evidence="2">Na p29</strain>
    </source>
</reference>
<evidence type="ECO:0000313" key="3">
    <source>
        <dbReference type="Proteomes" id="UP001150924"/>
    </source>
</evidence>
<dbReference type="Proteomes" id="UP001150924">
    <property type="component" value="Unassembled WGS sequence"/>
</dbReference>